<protein>
    <submittedName>
        <fullName evidence="1">Uncharacterized protein</fullName>
    </submittedName>
</protein>
<reference evidence="1 2" key="1">
    <citation type="journal article" date="2021" name="Int. J. Syst. Evol. Microbiol.">
        <title>Amazonocrinis nigriterrae gen. nov., sp. nov., Atlanticothrix silvestris gen. nov., sp. nov. and Dendronalium phyllosphericum gen. nov., sp. nov., nostocacean cyanobacteria from Brazilian environments.</title>
        <authorList>
            <person name="Alvarenga D.O."/>
            <person name="Andreote A.P.D."/>
            <person name="Branco L.H.Z."/>
            <person name="Delbaje E."/>
            <person name="Cruz R.B."/>
            <person name="Varani A.M."/>
            <person name="Fiore M.F."/>
        </authorList>
    </citation>
    <scope>NUCLEOTIDE SEQUENCE [LARGE SCALE GENOMIC DNA]</scope>
    <source>
        <strain evidence="1 2">CENA67</strain>
    </source>
</reference>
<accession>A0A8J7HKQ0</accession>
<comment type="caution">
    <text evidence="1">The sequence shown here is derived from an EMBL/GenBank/DDBJ whole genome shotgun (WGS) entry which is preliminary data.</text>
</comment>
<dbReference type="RefSeq" id="WP_198123368.1">
    <property type="nucleotide sequence ID" value="NZ_JAECZC010000004.1"/>
</dbReference>
<evidence type="ECO:0000313" key="2">
    <source>
        <dbReference type="Proteomes" id="UP000632766"/>
    </source>
</evidence>
<dbReference type="AlphaFoldDB" id="A0A8J7HKQ0"/>
<keyword evidence="2" id="KW-1185">Reference proteome</keyword>
<name>A0A8J7HKQ0_9NOST</name>
<proteinExistence type="predicted"/>
<organism evidence="1 2">
    <name type="scientific">Amazonocrinis nigriterrae CENA67</name>
    <dbReference type="NCBI Taxonomy" id="2794033"/>
    <lineage>
        <taxon>Bacteria</taxon>
        <taxon>Bacillati</taxon>
        <taxon>Cyanobacteriota</taxon>
        <taxon>Cyanophyceae</taxon>
        <taxon>Nostocales</taxon>
        <taxon>Nostocaceae</taxon>
        <taxon>Amazonocrinis</taxon>
        <taxon>Amazonocrinis nigriterrae</taxon>
    </lineage>
</organism>
<dbReference type="EMBL" id="JAECZC010000004">
    <property type="protein sequence ID" value="MBH8561341.1"/>
    <property type="molecule type" value="Genomic_DNA"/>
</dbReference>
<evidence type="ECO:0000313" key="1">
    <source>
        <dbReference type="EMBL" id="MBH8561341.1"/>
    </source>
</evidence>
<dbReference type="Proteomes" id="UP000632766">
    <property type="component" value="Unassembled WGS sequence"/>
</dbReference>
<sequence length="64" mass="7199">MTTFTVSIEQQSLQQLTNNSLKTSFDMLENSFDVLNDIETDDLESIMTAEFAQGMPNDTEIASF</sequence>
<gene>
    <name evidence="1" type="ORF">I8748_03970</name>
</gene>